<dbReference type="NCBIfam" id="TIGR03429">
    <property type="entry name" value="arom_pren_DMATS"/>
    <property type="match status" value="1"/>
</dbReference>
<dbReference type="InterPro" id="IPR012148">
    <property type="entry name" value="ABBA_DMATS-like"/>
</dbReference>
<sequence>MSAYTLLQPAEALAQSSTSSEPFHILSKCLLFQNFDEHEWWHKSGPMLAKMLAAAGYDLHRQCMHLCLYALHVVPMMGPFPSIGQNGLYATRFTGMGTLELSTNFVPSRTTVRLSMEPIAFRATTSPNYCNRVILGTMLNRLKDVSIAMDLSLYYQLVERLTLTDEEETTLMSCEKTRSTPFKSQAVVALDFGKENILVKLSLIPTLKALVTGISDSELIFSAVEVVDEDRQFKDALAVLEAYCISLPNSASVRWVCFDLVNPKTTRFKIYLLHMQVDFHRVIDLWTMGGRLQGAEIMAGLNLLRELWDTLGVSDEQHGSSDEPNQEGKPRHPFPKIYMPLQGISEMIIAKAVSTFIERHVNAEQGRSYIGNLSSFVPGLDLNKSTRLQVWLSFSYAEKTGPYLTMYYN</sequence>
<evidence type="ECO:0000256" key="4">
    <source>
        <dbReference type="SAM" id="MobiDB-lite"/>
    </source>
</evidence>
<feature type="compositionally biased region" description="Basic and acidic residues" evidence="4">
    <location>
        <begin position="315"/>
        <end position="330"/>
    </location>
</feature>
<feature type="binding site" evidence="3">
    <location>
        <position position="200"/>
    </location>
    <ligand>
        <name>dimethylallyl diphosphate</name>
        <dbReference type="ChEBI" id="CHEBI:57623"/>
    </ligand>
</feature>
<dbReference type="GeneID" id="36559155"/>
<evidence type="ECO:0000256" key="3">
    <source>
        <dbReference type="PIRSR" id="PIRSR000509-1"/>
    </source>
</evidence>
<dbReference type="GO" id="GO:0009820">
    <property type="term" value="P:alkaloid metabolic process"/>
    <property type="evidence" value="ECO:0007669"/>
    <property type="project" value="InterPro"/>
</dbReference>
<reference evidence="5 6" key="1">
    <citation type="submission" date="2016-12" db="EMBL/GenBank/DDBJ databases">
        <title>The genomes of Aspergillus section Nigri reveals drivers in fungal speciation.</title>
        <authorList>
            <consortium name="DOE Joint Genome Institute"/>
            <person name="Vesth T.C."/>
            <person name="Nybo J."/>
            <person name="Theobald S."/>
            <person name="Brandl J."/>
            <person name="Frisvad J.C."/>
            <person name="Nielsen K.F."/>
            <person name="Lyhne E.K."/>
            <person name="Kogle M.E."/>
            <person name="Kuo A."/>
            <person name="Riley R."/>
            <person name="Clum A."/>
            <person name="Nolan M."/>
            <person name="Lipzen A."/>
            <person name="Salamov A."/>
            <person name="Henrissat B."/>
            <person name="Wiebenga A."/>
            <person name="De Vries R.P."/>
            <person name="Grigoriev I.V."/>
            <person name="Mortensen U.H."/>
            <person name="Andersen M.R."/>
            <person name="Baker S.E."/>
        </authorList>
    </citation>
    <scope>NUCLEOTIDE SEQUENCE [LARGE SCALE GENOMIC DNA]</scope>
    <source>
        <strain evidence="5 6">IBT 23096</strain>
    </source>
</reference>
<dbReference type="InterPro" id="IPR017795">
    <property type="entry name" value="ABBA_NscD-like"/>
</dbReference>
<comment type="similarity">
    <text evidence="1">Belongs to the tryptophan dimethylallyltransferase family.</text>
</comment>
<evidence type="ECO:0000256" key="1">
    <source>
        <dbReference type="ARBA" id="ARBA00010209"/>
    </source>
</evidence>
<feature type="binding site" evidence="3">
    <location>
        <position position="269"/>
    </location>
    <ligand>
        <name>dimethylallyl diphosphate</name>
        <dbReference type="ChEBI" id="CHEBI:57623"/>
    </ligand>
</feature>
<feature type="binding site" evidence="3">
    <location>
        <position position="338"/>
    </location>
    <ligand>
        <name>dimethylallyl diphosphate</name>
        <dbReference type="ChEBI" id="CHEBI:57623"/>
    </ligand>
</feature>
<dbReference type="PANTHER" id="PTHR40627:SF3">
    <property type="entry name" value="PRENYLTRANSFERASE ASQH2-RELATED"/>
    <property type="match status" value="1"/>
</dbReference>
<feature type="binding site" evidence="3">
    <location>
        <position position="271"/>
    </location>
    <ligand>
        <name>dimethylallyl diphosphate</name>
        <dbReference type="ChEBI" id="CHEBI:57623"/>
    </ligand>
</feature>
<dbReference type="PANTHER" id="PTHR40627">
    <property type="entry name" value="INDOLE PRENYLTRANSFERASE TDIB-RELATED"/>
    <property type="match status" value="1"/>
</dbReference>
<dbReference type="EMBL" id="MSFO01000003">
    <property type="protein sequence ID" value="PLB49891.1"/>
    <property type="molecule type" value="Genomic_DNA"/>
</dbReference>
<dbReference type="GO" id="GO:0016765">
    <property type="term" value="F:transferase activity, transferring alkyl or aryl (other than methyl) groups"/>
    <property type="evidence" value="ECO:0007669"/>
    <property type="project" value="InterPro"/>
</dbReference>
<dbReference type="Pfam" id="PF11991">
    <property type="entry name" value="Trp_DMAT"/>
    <property type="match status" value="1"/>
</dbReference>
<dbReference type="RefSeq" id="XP_024705193.1">
    <property type="nucleotide sequence ID" value="XM_024851456.1"/>
</dbReference>
<feature type="binding site" evidence="3">
    <location>
        <position position="267"/>
    </location>
    <ligand>
        <name>dimethylallyl diphosphate</name>
        <dbReference type="ChEBI" id="CHEBI:57623"/>
    </ligand>
</feature>
<dbReference type="CDD" id="cd13929">
    <property type="entry name" value="PT-DMATS_CymD"/>
    <property type="match status" value="1"/>
</dbReference>
<protein>
    <submittedName>
        <fullName evidence="5">Cyclo-L-Trp-L-Trp prenyltransferase</fullName>
    </submittedName>
</protein>
<comment type="caution">
    <text evidence="5">The sequence shown here is derived from an EMBL/GenBank/DDBJ whole genome shotgun (WGS) entry which is preliminary data.</text>
</comment>
<accession>A0A2I2GAI2</accession>
<dbReference type="AlphaFoldDB" id="A0A2I2GAI2"/>
<dbReference type="VEuPathDB" id="FungiDB:P170DRAFT_454608"/>
<organism evidence="5 6">
    <name type="scientific">Aspergillus steynii IBT 23096</name>
    <dbReference type="NCBI Taxonomy" id="1392250"/>
    <lineage>
        <taxon>Eukaryota</taxon>
        <taxon>Fungi</taxon>
        <taxon>Dikarya</taxon>
        <taxon>Ascomycota</taxon>
        <taxon>Pezizomycotina</taxon>
        <taxon>Eurotiomycetes</taxon>
        <taxon>Eurotiomycetidae</taxon>
        <taxon>Eurotiales</taxon>
        <taxon>Aspergillaceae</taxon>
        <taxon>Aspergillus</taxon>
        <taxon>Aspergillus subgen. Circumdati</taxon>
    </lineage>
</organism>
<evidence type="ECO:0000313" key="5">
    <source>
        <dbReference type="EMBL" id="PLB49891.1"/>
    </source>
</evidence>
<feature type="region of interest" description="Disordered" evidence="4">
    <location>
        <begin position="314"/>
        <end position="333"/>
    </location>
</feature>
<proteinExistence type="inferred from homology"/>
<evidence type="ECO:0000313" key="6">
    <source>
        <dbReference type="Proteomes" id="UP000234275"/>
    </source>
</evidence>
<dbReference type="Proteomes" id="UP000234275">
    <property type="component" value="Unassembled WGS sequence"/>
</dbReference>
<keyword evidence="6" id="KW-1185">Reference proteome</keyword>
<name>A0A2I2GAI2_9EURO</name>
<keyword evidence="2 5" id="KW-0808">Transferase</keyword>
<feature type="binding site" evidence="3">
    <location>
        <position position="254"/>
    </location>
    <ligand>
        <name>L-tryptophan</name>
        <dbReference type="ChEBI" id="CHEBI:57912"/>
    </ligand>
</feature>
<evidence type="ECO:0000256" key="2">
    <source>
        <dbReference type="ARBA" id="ARBA00022679"/>
    </source>
</evidence>
<dbReference type="OrthoDB" id="5392033at2759"/>
<feature type="binding site" evidence="3">
    <location>
        <position position="113"/>
    </location>
    <ligand>
        <name>dimethylallyl diphosphate</name>
        <dbReference type="ChEBI" id="CHEBI:57623"/>
    </ligand>
</feature>
<feature type="binding site" evidence="3">
    <location>
        <position position="100"/>
    </location>
    <ligand>
        <name>dimethylallyl diphosphate</name>
        <dbReference type="ChEBI" id="CHEBI:57623"/>
    </ligand>
</feature>
<dbReference type="PIRSF" id="PIRSF000509">
    <property type="entry name" value="Trp_DMAT"/>
    <property type="match status" value="1"/>
</dbReference>
<gene>
    <name evidence="5" type="ORF">P170DRAFT_454608</name>
</gene>